<dbReference type="InterPro" id="IPR052529">
    <property type="entry name" value="Bact_Transport_Assoc"/>
</dbReference>
<reference evidence="4" key="1">
    <citation type="submission" date="2018-02" db="EMBL/GenBank/DDBJ databases">
        <authorList>
            <person name="Clavel T."/>
            <person name="Strowig T."/>
        </authorList>
    </citation>
    <scope>NUCLEOTIDE SEQUENCE [LARGE SCALE GENOMIC DNA]</scope>
    <source>
        <strain evidence="4">DSM 100764</strain>
    </source>
</reference>
<feature type="transmembrane region" description="Helical" evidence="1">
    <location>
        <begin position="246"/>
        <end position="265"/>
    </location>
</feature>
<dbReference type="PANTHER" id="PTHR30590:SF2">
    <property type="entry name" value="INNER MEMBRANE PROTEIN"/>
    <property type="match status" value="1"/>
</dbReference>
<dbReference type="EMBL" id="PUBV01000001">
    <property type="protein sequence ID" value="PWB09780.1"/>
    <property type="molecule type" value="Genomic_DNA"/>
</dbReference>
<evidence type="ECO:0000313" key="4">
    <source>
        <dbReference type="Proteomes" id="UP000244925"/>
    </source>
</evidence>
<feature type="transmembrane region" description="Helical" evidence="1">
    <location>
        <begin position="328"/>
        <end position="347"/>
    </location>
</feature>
<feature type="transmembrane region" description="Helical" evidence="1">
    <location>
        <begin position="124"/>
        <end position="140"/>
    </location>
</feature>
<feature type="transmembrane region" description="Helical" evidence="1">
    <location>
        <begin position="21"/>
        <end position="42"/>
    </location>
</feature>
<name>A0A2V1J404_9BACT</name>
<feature type="domain" description="DUF418" evidence="2">
    <location>
        <begin position="232"/>
        <end position="395"/>
    </location>
</feature>
<evidence type="ECO:0000313" key="3">
    <source>
        <dbReference type="EMBL" id="PWB09780.1"/>
    </source>
</evidence>
<keyword evidence="1" id="KW-0472">Membrane</keyword>
<feature type="transmembrane region" description="Helical" evidence="1">
    <location>
        <begin position="353"/>
        <end position="372"/>
    </location>
</feature>
<evidence type="ECO:0000256" key="1">
    <source>
        <dbReference type="SAM" id="Phobius"/>
    </source>
</evidence>
<gene>
    <name evidence="3" type="ORF">C5O25_00815</name>
</gene>
<dbReference type="GeneID" id="93424302"/>
<dbReference type="Proteomes" id="UP000244925">
    <property type="component" value="Unassembled WGS sequence"/>
</dbReference>
<accession>A0A2V1J404</accession>
<keyword evidence="4" id="KW-1185">Reference proteome</keyword>
<feature type="transmembrane region" description="Helical" evidence="1">
    <location>
        <begin position="101"/>
        <end position="118"/>
    </location>
</feature>
<evidence type="ECO:0000259" key="2">
    <source>
        <dbReference type="Pfam" id="PF04235"/>
    </source>
</evidence>
<keyword evidence="1" id="KW-0812">Transmembrane</keyword>
<sequence length="409" mass="46909">MTTSTTLRPSSQGSRLAAVDALRGFALLAIILLHNLEHYNIFYAPMQRPEWLQWLDAQIVQIIYFIFAGKAYATFSLLFGFSFFIQLRNARRRGCDFRMRFAWRMLLLLAFAEFHSLFYNGDILTLYAVCGLILIPASSWKDRTVLLVGSFLMLQPWCWANIIYALFNPDYIDNNSLFMQYAAPAEVAGRTGDLLQTLASNLTDGWLYSNVWQIEAGRLFQTPALFLFGMWLGRKKFFECSDSSRIFWKKALFVAIIASAILYPLKEFVPQHLTNITILSYYSIIAGMIYNFFFMIMLVASFMLLWFHAGNAGYLWQRFITPFGRMSLTNYIGQSIIGVACYYHFGFDLWDKTGAAETLLIGIAIFMALLAFSRKWLATHSQGPLEYLWKRATWIRADRNGAGRSTAAA</sequence>
<protein>
    <submittedName>
        <fullName evidence="3">DUF418 domain-containing protein</fullName>
    </submittedName>
</protein>
<organism evidence="3 4">
    <name type="scientific">Paramuribaculum intestinale</name>
    <dbReference type="NCBI Taxonomy" id="2094151"/>
    <lineage>
        <taxon>Bacteria</taxon>
        <taxon>Pseudomonadati</taxon>
        <taxon>Bacteroidota</taxon>
        <taxon>Bacteroidia</taxon>
        <taxon>Bacteroidales</taxon>
        <taxon>Muribaculaceae</taxon>
        <taxon>Paramuribaculum</taxon>
    </lineage>
</organism>
<dbReference type="AlphaFoldDB" id="A0A2V1J404"/>
<feature type="transmembrane region" description="Helical" evidence="1">
    <location>
        <begin position="285"/>
        <end position="307"/>
    </location>
</feature>
<feature type="transmembrane region" description="Helical" evidence="1">
    <location>
        <begin position="62"/>
        <end position="85"/>
    </location>
</feature>
<dbReference type="InterPro" id="IPR007349">
    <property type="entry name" value="DUF418"/>
</dbReference>
<feature type="transmembrane region" description="Helical" evidence="1">
    <location>
        <begin position="216"/>
        <end position="234"/>
    </location>
</feature>
<comment type="caution">
    <text evidence="3">The sequence shown here is derived from an EMBL/GenBank/DDBJ whole genome shotgun (WGS) entry which is preliminary data.</text>
</comment>
<keyword evidence="1" id="KW-1133">Transmembrane helix</keyword>
<feature type="transmembrane region" description="Helical" evidence="1">
    <location>
        <begin position="145"/>
        <end position="167"/>
    </location>
</feature>
<dbReference type="RefSeq" id="WP_107034832.1">
    <property type="nucleotide sequence ID" value="NZ_CAONGC010000003.1"/>
</dbReference>
<proteinExistence type="predicted"/>
<dbReference type="Pfam" id="PF04235">
    <property type="entry name" value="DUF418"/>
    <property type="match status" value="1"/>
</dbReference>
<dbReference type="PANTHER" id="PTHR30590">
    <property type="entry name" value="INNER MEMBRANE PROTEIN"/>
    <property type="match status" value="1"/>
</dbReference>